<sequence>MKNIEEELQELYNDFLKELQLDENGYLGKRKFQNNIRIGKDYVNWNPKILIVGLDAGSDNCKPFKKIIKLKEIEISDNCEIDGTVNPHMAGVYGTVLFFQKDEELKKSLKESRTFQSAIKDTTKRSKELLSSFALVNFYSFVTKERKNKTGGKDRIFIDKKLEKAHLIKIIDTINPDIIVVQSKQLKGDFEEIKKKIKNESAQIYIGYHPSVVGRYREPKLYFKDLLENLL</sequence>
<comment type="caution">
    <text evidence="1">The sequence shown here is derived from an EMBL/GenBank/DDBJ whole genome shotgun (WGS) entry which is preliminary data.</text>
</comment>
<dbReference type="EMBL" id="SNRY01001842">
    <property type="protein sequence ID" value="KAA6328309.1"/>
    <property type="molecule type" value="Genomic_DNA"/>
</dbReference>
<evidence type="ECO:0008006" key="2">
    <source>
        <dbReference type="Google" id="ProtNLM"/>
    </source>
</evidence>
<proteinExistence type="predicted"/>
<reference evidence="1" key="1">
    <citation type="submission" date="2019-03" db="EMBL/GenBank/DDBJ databases">
        <title>Single cell metagenomics reveals metabolic interactions within the superorganism composed of flagellate Streblomastix strix and complex community of Bacteroidetes bacteria on its surface.</title>
        <authorList>
            <person name="Treitli S.C."/>
            <person name="Kolisko M."/>
            <person name="Husnik F."/>
            <person name="Keeling P."/>
            <person name="Hampl V."/>
        </authorList>
    </citation>
    <scope>NUCLEOTIDE SEQUENCE</scope>
    <source>
        <strain evidence="1">STM</strain>
    </source>
</reference>
<name>A0A5J4R3M0_9ZZZZ</name>
<gene>
    <name evidence="1" type="ORF">EZS27_022784</name>
</gene>
<accession>A0A5J4R3M0</accession>
<evidence type="ECO:0000313" key="1">
    <source>
        <dbReference type="EMBL" id="KAA6328309.1"/>
    </source>
</evidence>
<dbReference type="AlphaFoldDB" id="A0A5J4R3M0"/>
<protein>
    <recommendedName>
        <fullName evidence="2">Uracil-DNA glycosylase-like domain-containing protein</fullName>
    </recommendedName>
</protein>
<organism evidence="1">
    <name type="scientific">termite gut metagenome</name>
    <dbReference type="NCBI Taxonomy" id="433724"/>
    <lineage>
        <taxon>unclassified sequences</taxon>
        <taxon>metagenomes</taxon>
        <taxon>organismal metagenomes</taxon>
    </lineage>
</organism>